<dbReference type="InterPro" id="IPR050253">
    <property type="entry name" value="Seed_Storage-Functional"/>
</dbReference>
<dbReference type="InterPro" id="IPR014710">
    <property type="entry name" value="RmlC-like_jellyroll"/>
</dbReference>
<accession>A0A2N9GGP1</accession>
<feature type="compositionally biased region" description="Basic and acidic residues" evidence="1">
    <location>
        <begin position="199"/>
        <end position="211"/>
    </location>
</feature>
<dbReference type="InterPro" id="IPR006045">
    <property type="entry name" value="Cupin_1"/>
</dbReference>
<feature type="domain" description="Cupin type-1" evidence="3">
    <location>
        <begin position="404"/>
        <end position="577"/>
    </location>
</feature>
<dbReference type="InterPro" id="IPR015333">
    <property type="entry name" value="Pollen_allergen_ole-e-6"/>
</dbReference>
<dbReference type="InterPro" id="IPR036466">
    <property type="entry name" value="Pollen_allergen_ole-e-6_sf"/>
</dbReference>
<dbReference type="SUPFAM" id="SSF111388">
    <property type="entry name" value="Pollen allergen ole e 6"/>
    <property type="match status" value="1"/>
</dbReference>
<dbReference type="SMART" id="SM00835">
    <property type="entry name" value="Cupin_1"/>
    <property type="match status" value="2"/>
</dbReference>
<dbReference type="CDD" id="cd02244">
    <property type="entry name" value="cupin_7S_vicilin-like_N"/>
    <property type="match status" value="1"/>
</dbReference>
<dbReference type="PANTHER" id="PTHR31189">
    <property type="entry name" value="OS03G0336100 PROTEIN-RELATED"/>
    <property type="match status" value="1"/>
</dbReference>
<feature type="compositionally biased region" description="Acidic residues" evidence="1">
    <location>
        <begin position="212"/>
        <end position="233"/>
    </location>
</feature>
<feature type="signal peptide" evidence="2">
    <location>
        <begin position="1"/>
        <end position="18"/>
    </location>
</feature>
<feature type="chain" id="PRO_5014763865" description="Cupin type-1 domain-containing protein" evidence="2">
    <location>
        <begin position="19"/>
        <end position="603"/>
    </location>
</feature>
<feature type="region of interest" description="Disordered" evidence="1">
    <location>
        <begin position="70"/>
        <end position="123"/>
    </location>
</feature>
<evidence type="ECO:0000256" key="1">
    <source>
        <dbReference type="SAM" id="MobiDB-lite"/>
    </source>
</evidence>
<evidence type="ECO:0000259" key="3">
    <source>
        <dbReference type="SMART" id="SM00835"/>
    </source>
</evidence>
<feature type="region of interest" description="Disordered" evidence="1">
    <location>
        <begin position="199"/>
        <end position="233"/>
    </location>
</feature>
<dbReference type="MetOSite" id="A0A2N9GGP1"/>
<dbReference type="Pfam" id="PF09253">
    <property type="entry name" value="Ole_e_6"/>
    <property type="match status" value="1"/>
</dbReference>
<proteinExistence type="predicted"/>
<evidence type="ECO:0000313" key="4">
    <source>
        <dbReference type="EMBL" id="SPC98314.1"/>
    </source>
</evidence>
<dbReference type="Pfam" id="PF00190">
    <property type="entry name" value="Cupin_1"/>
    <property type="match status" value="2"/>
</dbReference>
<dbReference type="AlphaFoldDB" id="A0A2N9GGP1"/>
<dbReference type="Gene3D" id="2.60.120.10">
    <property type="entry name" value="Jelly Rolls"/>
    <property type="match status" value="2"/>
</dbReference>
<gene>
    <name evidence="4" type="ORF">FSB_LOCUS26196</name>
</gene>
<evidence type="ECO:0000256" key="2">
    <source>
        <dbReference type="SAM" id="SignalP"/>
    </source>
</evidence>
<organism evidence="4">
    <name type="scientific">Fagus sylvatica</name>
    <name type="common">Beechnut</name>
    <dbReference type="NCBI Taxonomy" id="28930"/>
    <lineage>
        <taxon>Eukaryota</taxon>
        <taxon>Viridiplantae</taxon>
        <taxon>Streptophyta</taxon>
        <taxon>Embryophyta</taxon>
        <taxon>Tracheophyta</taxon>
        <taxon>Spermatophyta</taxon>
        <taxon>Magnoliopsida</taxon>
        <taxon>eudicotyledons</taxon>
        <taxon>Gunneridae</taxon>
        <taxon>Pentapetalae</taxon>
        <taxon>rosids</taxon>
        <taxon>fabids</taxon>
        <taxon>Fagales</taxon>
        <taxon>Fagaceae</taxon>
        <taxon>Fagus</taxon>
    </lineage>
</organism>
<name>A0A2N9GGP1_FAGSY</name>
<keyword evidence="2" id="KW-0732">Signal</keyword>
<dbReference type="Gene3D" id="1.10.287.720">
    <property type="entry name" value="Pollen allergen ole e 6"/>
    <property type="match status" value="1"/>
</dbReference>
<dbReference type="SUPFAM" id="SSF51182">
    <property type="entry name" value="RmlC-like cupins"/>
    <property type="match status" value="2"/>
</dbReference>
<feature type="domain" description="Cupin type-1" evidence="3">
    <location>
        <begin position="233"/>
        <end position="391"/>
    </location>
</feature>
<reference evidence="4" key="1">
    <citation type="submission" date="2018-02" db="EMBL/GenBank/DDBJ databases">
        <authorList>
            <person name="Cohen D.B."/>
            <person name="Kent A.D."/>
        </authorList>
    </citation>
    <scope>NUCLEOTIDE SEQUENCE</scope>
</reference>
<feature type="region of interest" description="Disordered" evidence="1">
    <location>
        <begin position="477"/>
        <end position="506"/>
    </location>
</feature>
<dbReference type="Gene3D" id="6.10.250.1700">
    <property type="match status" value="1"/>
</dbReference>
<dbReference type="EMBL" id="OIVN01001857">
    <property type="protein sequence ID" value="SPC98314.1"/>
    <property type="molecule type" value="Genomic_DNA"/>
</dbReference>
<feature type="compositionally biased region" description="Polar residues" evidence="1">
    <location>
        <begin position="110"/>
        <end position="123"/>
    </location>
</feature>
<sequence length="603" mass="67635">MANKFVAVFLMCIVVVAAFSIHEAKAGEYDDEKFKACFNTCHKECSDEGNGYTFCEMKCDTDCGNKEAAAITHRSSSNPPQTHQPQTPPATAPRYPTPPPLDPLRPPRASNTQSEHAATTTVTGDGWVTAVEIGISRSGARETWLGGARRGGSSLALAKQDPELKQCKHQCKHQRQFDEQQTERCERSCEEYYREKREREKEREVNSIREEESYDEREEREDEEQEEEDNNPYVFDDEDFETRVETEEGSVRSLERFTQRSKLLRGLKNYRVAILEANPHAFISPHHYDAHLVLFVADGEATISLVRDEKRKSFNLGPGDIIGVPAGTPFYMINRNENKKLYIVQFIQAVSIPGKFEAFYGPGGEDPESFYSAFSREVLEAALKAPRSQLDKLFHETEGRKHYESLQRTNPCLEPTQGSLYEAFPYDYKQLQDLDISVAFANITRGSMAGPFYYSSATKISVVVDGEGYFEMACPHLSSSGSSRGQRGGSGSSRSQKSSPRYKKVSGRLRPGVVFVTPASHPVAVIASQNSNLQVVCFEVNAKGNIRYLLAGKGNILSKFEAAAKELAFGLPSREVERILGRQDHELFFEGPNKQEEDGRAFE</sequence>
<dbReference type="CDD" id="cd02245">
    <property type="entry name" value="cupin_7S_vicilin-like_C"/>
    <property type="match status" value="1"/>
</dbReference>
<dbReference type="PANTHER" id="PTHR31189:SF13">
    <property type="entry name" value="CUPINCIN"/>
    <property type="match status" value="1"/>
</dbReference>
<protein>
    <recommendedName>
        <fullName evidence="3">Cupin type-1 domain-containing protein</fullName>
    </recommendedName>
</protein>
<dbReference type="InterPro" id="IPR011051">
    <property type="entry name" value="RmlC_Cupin_sf"/>
</dbReference>
<feature type="compositionally biased region" description="Pro residues" evidence="1">
    <location>
        <begin position="86"/>
        <end position="106"/>
    </location>
</feature>